<accession>A0A2S2QR17</accession>
<evidence type="ECO:0000313" key="1">
    <source>
        <dbReference type="EMBL" id="MBY80181.1"/>
    </source>
</evidence>
<dbReference type="AlphaFoldDB" id="A0A2S2QR17"/>
<gene>
    <name evidence="1" type="ORF">g.12585</name>
</gene>
<dbReference type="EMBL" id="GGMS01010978">
    <property type="protein sequence ID" value="MBY80181.1"/>
    <property type="molecule type" value="Transcribed_RNA"/>
</dbReference>
<protein>
    <submittedName>
        <fullName evidence="1">Uncharacterized protein</fullName>
    </submittedName>
</protein>
<organism evidence="1">
    <name type="scientific">Sipha flava</name>
    <name type="common">yellow sugarcane aphid</name>
    <dbReference type="NCBI Taxonomy" id="143950"/>
    <lineage>
        <taxon>Eukaryota</taxon>
        <taxon>Metazoa</taxon>
        <taxon>Ecdysozoa</taxon>
        <taxon>Arthropoda</taxon>
        <taxon>Hexapoda</taxon>
        <taxon>Insecta</taxon>
        <taxon>Pterygota</taxon>
        <taxon>Neoptera</taxon>
        <taxon>Paraneoptera</taxon>
        <taxon>Hemiptera</taxon>
        <taxon>Sternorrhyncha</taxon>
        <taxon>Aphidomorpha</taxon>
        <taxon>Aphidoidea</taxon>
        <taxon>Aphididae</taxon>
        <taxon>Sipha</taxon>
    </lineage>
</organism>
<name>A0A2S2QR17_9HEMI</name>
<sequence length="121" mass="13287">MVGRSSSVYCAFVIVYTDSYLRSGYTYTAINVFGIGKRRIGDRLSSACSRRLYTSFCFARHSNPSTVHSSKSVSYYGTFGYSSRHSAIALLLPICSTCPKTLVVKGNRSIFSSSFFTAIGL</sequence>
<reference evidence="1" key="1">
    <citation type="submission" date="2018-04" db="EMBL/GenBank/DDBJ databases">
        <title>Transcriptome assembly of Sipha flava.</title>
        <authorList>
            <person name="Scully E.D."/>
            <person name="Geib S.M."/>
            <person name="Palmer N.A."/>
            <person name="Koch K."/>
            <person name="Bradshaw J."/>
            <person name="Heng-Moss T."/>
            <person name="Sarath G."/>
        </authorList>
    </citation>
    <scope>NUCLEOTIDE SEQUENCE</scope>
</reference>
<proteinExistence type="predicted"/>